<evidence type="ECO:0000256" key="6">
    <source>
        <dbReference type="ARBA" id="ARBA00034078"/>
    </source>
</evidence>
<dbReference type="GO" id="GO:0005829">
    <property type="term" value="C:cytosol"/>
    <property type="evidence" value="ECO:0007669"/>
    <property type="project" value="TreeGrafter"/>
</dbReference>
<comment type="caution">
    <text evidence="8">The sequence shown here is derived from an EMBL/GenBank/DDBJ whole genome shotgun (WGS) entry which is preliminary data.</text>
</comment>
<evidence type="ECO:0000256" key="4">
    <source>
        <dbReference type="ARBA" id="ARBA00023004"/>
    </source>
</evidence>
<keyword evidence="3" id="KW-0479">Metal-binding</keyword>
<evidence type="ECO:0000256" key="3">
    <source>
        <dbReference type="ARBA" id="ARBA00022723"/>
    </source>
</evidence>
<dbReference type="Pfam" id="PF00111">
    <property type="entry name" value="Fer2"/>
    <property type="match status" value="1"/>
</dbReference>
<keyword evidence="2" id="KW-0001">2Fe-2S</keyword>
<evidence type="ECO:0000256" key="5">
    <source>
        <dbReference type="ARBA" id="ARBA00023014"/>
    </source>
</evidence>
<protein>
    <submittedName>
        <fullName evidence="8">Ferredoxin</fullName>
    </submittedName>
</protein>
<organism evidence="8 9">
    <name type="scientific">Noviherbaspirillum sedimenti</name>
    <dbReference type="NCBI Taxonomy" id="2320865"/>
    <lineage>
        <taxon>Bacteria</taxon>
        <taxon>Pseudomonadati</taxon>
        <taxon>Pseudomonadota</taxon>
        <taxon>Betaproteobacteria</taxon>
        <taxon>Burkholderiales</taxon>
        <taxon>Oxalobacteraceae</taxon>
        <taxon>Noviherbaspirillum</taxon>
    </lineage>
</organism>
<accession>A0A3A3G3V8</accession>
<dbReference type="Proteomes" id="UP000266327">
    <property type="component" value="Unassembled WGS sequence"/>
</dbReference>
<dbReference type="Gene3D" id="3.10.20.30">
    <property type="match status" value="1"/>
</dbReference>
<dbReference type="GO" id="GO:0140647">
    <property type="term" value="P:P450-containing electron transport chain"/>
    <property type="evidence" value="ECO:0007669"/>
    <property type="project" value="InterPro"/>
</dbReference>
<keyword evidence="5" id="KW-0411">Iron-sulfur</keyword>
<evidence type="ECO:0000313" key="9">
    <source>
        <dbReference type="Proteomes" id="UP000266327"/>
    </source>
</evidence>
<dbReference type="OrthoDB" id="9799640at2"/>
<dbReference type="PRINTS" id="PR00355">
    <property type="entry name" value="ADRENODOXIN"/>
</dbReference>
<dbReference type="InterPro" id="IPR001041">
    <property type="entry name" value="2Fe-2S_ferredoxin-type"/>
</dbReference>
<dbReference type="SUPFAM" id="SSF54292">
    <property type="entry name" value="2Fe-2S ferredoxin-like"/>
    <property type="match status" value="1"/>
</dbReference>
<dbReference type="EMBL" id="QYUQ01000002">
    <property type="protein sequence ID" value="RJG03167.1"/>
    <property type="molecule type" value="Genomic_DNA"/>
</dbReference>
<dbReference type="InterPro" id="IPR001055">
    <property type="entry name" value="Adrenodoxin-like"/>
</dbReference>
<dbReference type="CDD" id="cd00207">
    <property type="entry name" value="fer2"/>
    <property type="match status" value="1"/>
</dbReference>
<dbReference type="PROSITE" id="PS00814">
    <property type="entry name" value="ADX"/>
    <property type="match status" value="1"/>
</dbReference>
<evidence type="ECO:0000256" key="1">
    <source>
        <dbReference type="ARBA" id="ARBA00010914"/>
    </source>
</evidence>
<comment type="cofactor">
    <cofactor evidence="6">
        <name>[2Fe-2S] cluster</name>
        <dbReference type="ChEBI" id="CHEBI:190135"/>
    </cofactor>
</comment>
<evidence type="ECO:0000259" key="7">
    <source>
        <dbReference type="PROSITE" id="PS51085"/>
    </source>
</evidence>
<feature type="domain" description="2Fe-2S ferredoxin-type" evidence="7">
    <location>
        <begin position="2"/>
        <end position="106"/>
    </location>
</feature>
<gene>
    <name evidence="8" type="ORF">D3878_17530</name>
</gene>
<comment type="similarity">
    <text evidence="1">Belongs to the adrenodoxin/putidaredoxin family.</text>
</comment>
<dbReference type="PANTHER" id="PTHR23426">
    <property type="entry name" value="FERREDOXIN/ADRENODOXIN"/>
    <property type="match status" value="1"/>
</dbReference>
<reference evidence="9" key="1">
    <citation type="submission" date="2018-09" db="EMBL/GenBank/DDBJ databases">
        <authorList>
            <person name="Zhu H."/>
        </authorList>
    </citation>
    <scope>NUCLEOTIDE SEQUENCE [LARGE SCALE GENOMIC DNA]</scope>
    <source>
        <strain evidence="9">K1S02-23</strain>
    </source>
</reference>
<keyword evidence="4" id="KW-0408">Iron</keyword>
<dbReference type="InterPro" id="IPR036010">
    <property type="entry name" value="2Fe-2S_ferredoxin-like_sf"/>
</dbReference>
<dbReference type="GO" id="GO:0009055">
    <property type="term" value="F:electron transfer activity"/>
    <property type="evidence" value="ECO:0007669"/>
    <property type="project" value="TreeGrafter"/>
</dbReference>
<proteinExistence type="inferred from homology"/>
<dbReference type="PANTHER" id="PTHR23426:SF65">
    <property type="entry name" value="FERREDOXIN-2, MITOCHONDRIAL"/>
    <property type="match status" value="1"/>
</dbReference>
<sequence>MSKVIYISHEGARHELDVAEGVNLMQAAVSNGVYDIVGDCGGSASCATCHVYVDDAFLPRLPEANSRENEMLQCTAAELQANSRLSCQIVMADALDGLTVRMPDRQW</sequence>
<dbReference type="PROSITE" id="PS51085">
    <property type="entry name" value="2FE2S_FER_2"/>
    <property type="match status" value="1"/>
</dbReference>
<dbReference type="InterPro" id="IPR018298">
    <property type="entry name" value="Adrenodoxin_Fe-S_BS"/>
</dbReference>
<dbReference type="GO" id="GO:0046872">
    <property type="term" value="F:metal ion binding"/>
    <property type="evidence" value="ECO:0007669"/>
    <property type="project" value="UniProtKB-KW"/>
</dbReference>
<name>A0A3A3G3V8_9BURK</name>
<evidence type="ECO:0000313" key="8">
    <source>
        <dbReference type="EMBL" id="RJG03167.1"/>
    </source>
</evidence>
<dbReference type="GO" id="GO:0051537">
    <property type="term" value="F:2 iron, 2 sulfur cluster binding"/>
    <property type="evidence" value="ECO:0007669"/>
    <property type="project" value="UniProtKB-KW"/>
</dbReference>
<dbReference type="AlphaFoldDB" id="A0A3A3G3V8"/>
<dbReference type="InterPro" id="IPR012675">
    <property type="entry name" value="Beta-grasp_dom_sf"/>
</dbReference>
<evidence type="ECO:0000256" key="2">
    <source>
        <dbReference type="ARBA" id="ARBA00022714"/>
    </source>
</evidence>
<dbReference type="RefSeq" id="WP_119786666.1">
    <property type="nucleotide sequence ID" value="NZ_QYUQ01000002.1"/>
</dbReference>
<keyword evidence="9" id="KW-1185">Reference proteome</keyword>